<keyword evidence="13" id="KW-1185">Reference proteome</keyword>
<dbReference type="OrthoDB" id="9927103at2759"/>
<comment type="similarity">
    <text evidence="2">Belongs to the FPP/GGPP synthase family.</text>
</comment>
<organism evidence="12 13">
    <name type="scientific">Microbotryum saponariae</name>
    <dbReference type="NCBI Taxonomy" id="289078"/>
    <lineage>
        <taxon>Eukaryota</taxon>
        <taxon>Fungi</taxon>
        <taxon>Dikarya</taxon>
        <taxon>Basidiomycota</taxon>
        <taxon>Pucciniomycotina</taxon>
        <taxon>Microbotryomycetes</taxon>
        <taxon>Microbotryales</taxon>
        <taxon>Microbotryaceae</taxon>
        <taxon>Microbotryum</taxon>
    </lineage>
</organism>
<evidence type="ECO:0000256" key="3">
    <source>
        <dbReference type="ARBA" id="ARBA00022679"/>
    </source>
</evidence>
<comment type="cofactor">
    <cofactor evidence="1">
        <name>Mg(2+)</name>
        <dbReference type="ChEBI" id="CHEBI:18420"/>
    </cofactor>
</comment>
<dbReference type="GO" id="GO:0008299">
    <property type="term" value="P:isoprenoid biosynthetic process"/>
    <property type="evidence" value="ECO:0007669"/>
    <property type="project" value="UniProtKB-KW"/>
</dbReference>
<keyword evidence="6" id="KW-0414">Isoprene biosynthesis</keyword>
<dbReference type="Pfam" id="PF00348">
    <property type="entry name" value="polyprenyl_synt"/>
    <property type="match status" value="2"/>
</dbReference>
<sequence length="555" mass="60010">MAARYPTPLVRGGASTIRTSTRSRHAQSNVLLPFGVIGSRNRIDFAIGASASGSRSEAPHLLLPCRSPRRTLSTSSSHLAWLPQLPFSSSKSSKSASASILASNPIADPLTLLSRELGALRSNVQSLLGSGHPSLDTIAKYYFQAEGKHVRPMVVLLMSQATNGLAPGWKGRREQAWLREEKNIDDALERRDVLNDDNPDLLQAAKSFFSDPLAAFKGGEALGKSTTRTSAGLDPPNGGSSLLLLPSQRRLAEITEMIHVASLLHDDVIDLATTRRGAPSAPSLFGNKLSVLAGDFLLARASLALSRLGSNEVVELVASVLANLVEGEVMQMKGNVPLHVTKSSTSLFPSTPTPNKLTPEIFEHYMKKTYLKTASLIAKSTRATTVLAGCGVGQGWAPGERIKDIAYIYGRNLGIAFQVRTKGFYAALLRINWSSTYYPIHAQLTDDMLDFTSSAAELGKPGGGADLKLGLATAPALYAWEEFPELGLMIERKFSERDDVERAINMISRSSGAERTFELAQRHSQVAIDALKGLPESAARDELERIARETVKRKK</sequence>
<evidence type="ECO:0000256" key="2">
    <source>
        <dbReference type="ARBA" id="ARBA00006706"/>
    </source>
</evidence>
<evidence type="ECO:0000256" key="1">
    <source>
        <dbReference type="ARBA" id="ARBA00001946"/>
    </source>
</evidence>
<dbReference type="CDD" id="cd00685">
    <property type="entry name" value="Trans_IPPS_HT"/>
    <property type="match status" value="1"/>
</dbReference>
<gene>
    <name evidence="12" type="ORF">BZ3500_MVSOF-1268-A1-R1_CHR6-2G08546</name>
</gene>
<keyword evidence="5" id="KW-0460">Magnesium</keyword>
<reference evidence="13" key="1">
    <citation type="submission" date="2016-10" db="EMBL/GenBank/DDBJ databases">
        <authorList>
            <person name="Jeantristanb JTB J.-T."/>
            <person name="Ricardo R."/>
        </authorList>
    </citation>
    <scope>NUCLEOTIDE SEQUENCE [LARGE SCALE GENOMIC DNA]</scope>
</reference>
<keyword evidence="3" id="KW-0808">Transferase</keyword>
<dbReference type="PANTHER" id="PTHR12001:SF69">
    <property type="entry name" value="ALL TRANS-POLYPRENYL-DIPHOSPHATE SYNTHASE PDSS1"/>
    <property type="match status" value="1"/>
</dbReference>
<dbReference type="InterPro" id="IPR033749">
    <property type="entry name" value="Polyprenyl_synt_CS"/>
</dbReference>
<dbReference type="STRING" id="289078.A0A2X0KI09"/>
<accession>A0A2X0KI09</accession>
<evidence type="ECO:0000256" key="10">
    <source>
        <dbReference type="ARBA" id="ARBA00032873"/>
    </source>
</evidence>
<evidence type="ECO:0000256" key="4">
    <source>
        <dbReference type="ARBA" id="ARBA00022723"/>
    </source>
</evidence>
<name>A0A2X0KI09_9BASI</name>
<dbReference type="Gene3D" id="1.10.600.10">
    <property type="entry name" value="Farnesyl Diphosphate Synthase"/>
    <property type="match status" value="1"/>
</dbReference>
<dbReference type="SUPFAM" id="SSF48576">
    <property type="entry name" value="Terpenoid synthases"/>
    <property type="match status" value="2"/>
</dbReference>
<dbReference type="GO" id="GO:1990234">
    <property type="term" value="C:transferase complex"/>
    <property type="evidence" value="ECO:0007669"/>
    <property type="project" value="TreeGrafter"/>
</dbReference>
<dbReference type="AlphaFoldDB" id="A0A2X0KI09"/>
<dbReference type="InterPro" id="IPR008949">
    <property type="entry name" value="Isoprenoid_synthase_dom_sf"/>
</dbReference>
<evidence type="ECO:0000313" key="12">
    <source>
        <dbReference type="EMBL" id="SCZ93232.1"/>
    </source>
</evidence>
<evidence type="ECO:0000256" key="5">
    <source>
        <dbReference type="ARBA" id="ARBA00022842"/>
    </source>
</evidence>
<protein>
    <recommendedName>
        <fullName evidence="10">(2E,6E)-farnesyl diphosphate synthase</fullName>
    </recommendedName>
    <alternativeName>
        <fullName evidence="9">Dimethylallyltranstransferase</fullName>
    </alternativeName>
    <alternativeName>
        <fullName evidence="8">Farnesyl diphosphate synthase</fullName>
    </alternativeName>
    <alternativeName>
        <fullName evidence="7">Geranyltranstransferase</fullName>
    </alternativeName>
</protein>
<dbReference type="GO" id="GO:0004659">
    <property type="term" value="F:prenyltransferase activity"/>
    <property type="evidence" value="ECO:0007669"/>
    <property type="project" value="InterPro"/>
</dbReference>
<dbReference type="GO" id="GO:0006744">
    <property type="term" value="P:ubiquinone biosynthetic process"/>
    <property type="evidence" value="ECO:0007669"/>
    <property type="project" value="TreeGrafter"/>
</dbReference>
<dbReference type="PROSITE" id="PS00723">
    <property type="entry name" value="POLYPRENYL_SYNTHASE_1"/>
    <property type="match status" value="1"/>
</dbReference>
<evidence type="ECO:0000256" key="7">
    <source>
        <dbReference type="ARBA" id="ARBA00032380"/>
    </source>
</evidence>
<evidence type="ECO:0000256" key="11">
    <source>
        <dbReference type="SAM" id="MobiDB-lite"/>
    </source>
</evidence>
<dbReference type="PANTHER" id="PTHR12001">
    <property type="entry name" value="GERANYLGERANYL PYROPHOSPHATE SYNTHASE"/>
    <property type="match status" value="1"/>
</dbReference>
<proteinExistence type="inferred from homology"/>
<keyword evidence="4" id="KW-0479">Metal-binding</keyword>
<evidence type="ECO:0000256" key="9">
    <source>
        <dbReference type="ARBA" id="ARBA00032448"/>
    </source>
</evidence>
<dbReference type="EMBL" id="FMWP01000047">
    <property type="protein sequence ID" value="SCZ93232.1"/>
    <property type="molecule type" value="Genomic_DNA"/>
</dbReference>
<evidence type="ECO:0000256" key="8">
    <source>
        <dbReference type="ARBA" id="ARBA00032424"/>
    </source>
</evidence>
<dbReference type="InterPro" id="IPR000092">
    <property type="entry name" value="Polyprenyl_synt"/>
</dbReference>
<evidence type="ECO:0000313" key="13">
    <source>
        <dbReference type="Proteomes" id="UP000249723"/>
    </source>
</evidence>
<dbReference type="Proteomes" id="UP000249723">
    <property type="component" value="Unassembled WGS sequence"/>
</dbReference>
<feature type="region of interest" description="Disordered" evidence="11">
    <location>
        <begin position="1"/>
        <end position="22"/>
    </location>
</feature>
<evidence type="ECO:0000256" key="6">
    <source>
        <dbReference type="ARBA" id="ARBA00023229"/>
    </source>
</evidence>
<dbReference type="GO" id="GO:0046872">
    <property type="term" value="F:metal ion binding"/>
    <property type="evidence" value="ECO:0007669"/>
    <property type="project" value="UniProtKB-KW"/>
</dbReference>